<dbReference type="Pfam" id="PF01075">
    <property type="entry name" value="Glyco_transf_9"/>
    <property type="match status" value="1"/>
</dbReference>
<dbReference type="SUPFAM" id="SSF53756">
    <property type="entry name" value="UDP-Glycosyltransferase/glycogen phosphorylase"/>
    <property type="match status" value="1"/>
</dbReference>
<evidence type="ECO:0000313" key="4">
    <source>
        <dbReference type="Proteomes" id="UP001243717"/>
    </source>
</evidence>
<comment type="caution">
    <text evidence="3">The sequence shown here is derived from an EMBL/GenBank/DDBJ whole genome shotgun (WGS) entry which is preliminary data.</text>
</comment>
<keyword evidence="4" id="KW-1185">Reference proteome</keyword>
<evidence type="ECO:0000256" key="2">
    <source>
        <dbReference type="ARBA" id="ARBA00022679"/>
    </source>
</evidence>
<dbReference type="InterPro" id="IPR002201">
    <property type="entry name" value="Glyco_trans_9"/>
</dbReference>
<gene>
    <name evidence="3" type="ORF">QEH59_02560</name>
</gene>
<dbReference type="InterPro" id="IPR051199">
    <property type="entry name" value="LPS_LOS_Heptosyltrfase"/>
</dbReference>
<sequence>MDNFRGSCLVIKNDGIGDLVLASGVIAYLAKCYGGKLDLVTCEQNREIAESIPGVREVLTVSRHGLGFYKYPKMLGLEWERVPKYDSAVLKFLRHRKYDTAICLRRYIRASSLMLMDAVNADKKYSCWEMVTNASNDFAVNKSIGWQRYQDSSASLSELSYYQRFIQHALGLAATAAPLLSLERGVDVGRTEEDSISLIVGGDSTNWSTAAWIELVQILTNRGYRLSVFGGPSEEAIARRILEVAPNCENFVGKLTLLEAEKQMAGSSLIIANDTGLTHLASLRAQRVLIIMGGGTFPRFFPWPGAVNQYLLLKPLDCYGCNWNCEFESRRCLDHISPKVVAEYGVEILKGKGEVSRWRLLTPVAHAFNAMKAFPSLPAQIVEFDEFTNQTQHEL</sequence>
<accession>A0ABU1AEX7</accession>
<evidence type="ECO:0000313" key="3">
    <source>
        <dbReference type="EMBL" id="MDQ8193290.1"/>
    </source>
</evidence>
<organism evidence="3 4">
    <name type="scientific">Thalassobacterium sedimentorum</name>
    <dbReference type="NCBI Taxonomy" id="3041258"/>
    <lineage>
        <taxon>Bacteria</taxon>
        <taxon>Pseudomonadati</taxon>
        <taxon>Verrucomicrobiota</taxon>
        <taxon>Opitutia</taxon>
        <taxon>Puniceicoccales</taxon>
        <taxon>Coraliomargaritaceae</taxon>
        <taxon>Thalassobacterium</taxon>
    </lineage>
</organism>
<evidence type="ECO:0000256" key="1">
    <source>
        <dbReference type="ARBA" id="ARBA00022676"/>
    </source>
</evidence>
<dbReference type="Proteomes" id="UP001243717">
    <property type="component" value="Unassembled WGS sequence"/>
</dbReference>
<keyword evidence="1 3" id="KW-0328">Glycosyltransferase</keyword>
<dbReference type="Gene3D" id="3.40.50.2000">
    <property type="entry name" value="Glycogen Phosphorylase B"/>
    <property type="match status" value="2"/>
</dbReference>
<dbReference type="EMBL" id="JARXIC010000003">
    <property type="protein sequence ID" value="MDQ8193290.1"/>
    <property type="molecule type" value="Genomic_DNA"/>
</dbReference>
<protein>
    <submittedName>
        <fullName evidence="3">Glycosyltransferase family 9 protein</fullName>
        <ecNumber evidence="3">2.4.-.-</ecNumber>
    </submittedName>
</protein>
<proteinExistence type="predicted"/>
<dbReference type="GO" id="GO:0016757">
    <property type="term" value="F:glycosyltransferase activity"/>
    <property type="evidence" value="ECO:0007669"/>
    <property type="project" value="UniProtKB-KW"/>
</dbReference>
<dbReference type="PANTHER" id="PTHR30160">
    <property type="entry name" value="TETRAACYLDISACCHARIDE 4'-KINASE-RELATED"/>
    <property type="match status" value="1"/>
</dbReference>
<keyword evidence="2 3" id="KW-0808">Transferase</keyword>
<dbReference type="RefSeq" id="WP_308983794.1">
    <property type="nucleotide sequence ID" value="NZ_JARXIC010000003.1"/>
</dbReference>
<name>A0ABU1AEX7_9BACT</name>
<reference evidence="3 4" key="1">
    <citation type="submission" date="2023-04" db="EMBL/GenBank/DDBJ databases">
        <title>A novel bacteria isolated from coastal sediment.</title>
        <authorList>
            <person name="Liu X.-J."/>
            <person name="Du Z.-J."/>
        </authorList>
    </citation>
    <scope>NUCLEOTIDE SEQUENCE [LARGE SCALE GENOMIC DNA]</scope>
    <source>
        <strain evidence="3 4">SDUM461004</strain>
    </source>
</reference>
<dbReference type="EC" id="2.4.-.-" evidence="3"/>
<dbReference type="CDD" id="cd03789">
    <property type="entry name" value="GT9_LPS_heptosyltransferase"/>
    <property type="match status" value="1"/>
</dbReference>